<name>A0A8J2KF41_9HEXA</name>
<evidence type="ECO:0000313" key="1">
    <source>
        <dbReference type="EMBL" id="CAG7785310.1"/>
    </source>
</evidence>
<evidence type="ECO:0000313" key="2">
    <source>
        <dbReference type="Proteomes" id="UP000708208"/>
    </source>
</evidence>
<keyword evidence="2" id="KW-1185">Reference proteome</keyword>
<accession>A0A8J2KF41</accession>
<protein>
    <recommendedName>
        <fullName evidence="3">WAP domain-containing protein</fullName>
    </recommendedName>
</protein>
<dbReference type="Proteomes" id="UP000708208">
    <property type="component" value="Unassembled WGS sequence"/>
</dbReference>
<evidence type="ECO:0008006" key="3">
    <source>
        <dbReference type="Google" id="ProtNLM"/>
    </source>
</evidence>
<sequence>MVTTVVSTEVEFESLAYEDTDMFKSLFKRDAPPKIDPRKGDEEDDEDLPWKHCPLVACPQVVCPRPGPQECKKHEDCGDGKKCCTFCCWTRKCH</sequence>
<proteinExistence type="predicted"/>
<organism evidence="1 2">
    <name type="scientific">Allacma fusca</name>
    <dbReference type="NCBI Taxonomy" id="39272"/>
    <lineage>
        <taxon>Eukaryota</taxon>
        <taxon>Metazoa</taxon>
        <taxon>Ecdysozoa</taxon>
        <taxon>Arthropoda</taxon>
        <taxon>Hexapoda</taxon>
        <taxon>Collembola</taxon>
        <taxon>Symphypleona</taxon>
        <taxon>Sminthuridae</taxon>
        <taxon>Allacma</taxon>
    </lineage>
</organism>
<reference evidence="1" key="1">
    <citation type="submission" date="2021-06" db="EMBL/GenBank/DDBJ databases">
        <authorList>
            <person name="Hodson N. C."/>
            <person name="Mongue J. A."/>
            <person name="Jaron S. K."/>
        </authorList>
    </citation>
    <scope>NUCLEOTIDE SEQUENCE</scope>
</reference>
<dbReference type="AlphaFoldDB" id="A0A8J2KF41"/>
<gene>
    <name evidence="1" type="ORF">AFUS01_LOCUS23942</name>
</gene>
<dbReference type="EMBL" id="CAJVCH010293662">
    <property type="protein sequence ID" value="CAG7785310.1"/>
    <property type="molecule type" value="Genomic_DNA"/>
</dbReference>
<comment type="caution">
    <text evidence="1">The sequence shown here is derived from an EMBL/GenBank/DDBJ whole genome shotgun (WGS) entry which is preliminary data.</text>
</comment>